<keyword evidence="2" id="KW-0963">Cytoplasm</keyword>
<dbReference type="Gene3D" id="3.40.50.620">
    <property type="entry name" value="HUPs"/>
    <property type="match status" value="1"/>
</dbReference>
<dbReference type="RefSeq" id="WP_142818501.1">
    <property type="nucleotide sequence ID" value="NZ_CP035503.1"/>
</dbReference>
<comment type="similarity">
    <text evidence="1 2">Belongs to the universal stress protein A family.</text>
</comment>
<dbReference type="InterPro" id="IPR006015">
    <property type="entry name" value="Universal_stress_UspA"/>
</dbReference>
<dbReference type="OrthoDB" id="8547832at2"/>
<evidence type="ECO:0000256" key="2">
    <source>
        <dbReference type="PIRNR" id="PIRNR006276"/>
    </source>
</evidence>
<organism evidence="4 5">
    <name type="scientific">Rhodoferax sediminis</name>
    <dbReference type="NCBI Taxonomy" id="2509614"/>
    <lineage>
        <taxon>Bacteria</taxon>
        <taxon>Pseudomonadati</taxon>
        <taxon>Pseudomonadota</taxon>
        <taxon>Betaproteobacteria</taxon>
        <taxon>Burkholderiales</taxon>
        <taxon>Comamonadaceae</taxon>
        <taxon>Rhodoferax</taxon>
    </lineage>
</organism>
<dbReference type="Pfam" id="PF00582">
    <property type="entry name" value="Usp"/>
    <property type="match status" value="1"/>
</dbReference>
<accession>A0A515DA99</accession>
<protein>
    <recommendedName>
        <fullName evidence="2">Universal stress protein</fullName>
    </recommendedName>
</protein>
<dbReference type="EMBL" id="CP035503">
    <property type="protein sequence ID" value="QDL37331.1"/>
    <property type="molecule type" value="Genomic_DNA"/>
</dbReference>
<dbReference type="CDD" id="cd00293">
    <property type="entry name" value="USP-like"/>
    <property type="match status" value="1"/>
</dbReference>
<evidence type="ECO:0000256" key="1">
    <source>
        <dbReference type="ARBA" id="ARBA00008791"/>
    </source>
</evidence>
<proteinExistence type="inferred from homology"/>
<evidence type="ECO:0000313" key="5">
    <source>
        <dbReference type="Proteomes" id="UP000316798"/>
    </source>
</evidence>
<name>A0A515DA99_9BURK</name>
<dbReference type="Proteomes" id="UP000316798">
    <property type="component" value="Chromosome"/>
</dbReference>
<dbReference type="KEGG" id="rhf:EUB48_08620"/>
<dbReference type="PANTHER" id="PTHR46268">
    <property type="entry name" value="STRESS RESPONSE PROTEIN NHAX"/>
    <property type="match status" value="1"/>
</dbReference>
<keyword evidence="5" id="KW-1185">Reference proteome</keyword>
<sequence length="154" mass="16477">MSTYHQILVPVDGSPVSDAALLEAIRFAHLTGARLRLVHVVDVLQYVNGFEPPASYANDILPRMRAAGEKILAHGRQMALDQGVQADSVLIMEAPGRLCDQIAEQARQAKADLIVVGSHGRRGIGRALLGSDAEQIVRYAPVPVLVVRAIGAPT</sequence>
<dbReference type="InterPro" id="IPR014729">
    <property type="entry name" value="Rossmann-like_a/b/a_fold"/>
</dbReference>
<feature type="domain" description="UspA" evidence="3">
    <location>
        <begin position="4"/>
        <end position="148"/>
    </location>
</feature>
<evidence type="ECO:0000313" key="4">
    <source>
        <dbReference type="EMBL" id="QDL37331.1"/>
    </source>
</evidence>
<evidence type="ECO:0000259" key="3">
    <source>
        <dbReference type="Pfam" id="PF00582"/>
    </source>
</evidence>
<dbReference type="PANTHER" id="PTHR46268:SF15">
    <property type="entry name" value="UNIVERSAL STRESS PROTEIN HP_0031"/>
    <property type="match status" value="1"/>
</dbReference>
<reference evidence="4 5" key="1">
    <citation type="submission" date="2019-01" db="EMBL/GenBank/DDBJ databases">
        <title>Genomic insights into a novel species Rhodoferax sp.</title>
        <authorList>
            <person name="Jin L."/>
        </authorList>
    </citation>
    <scope>NUCLEOTIDE SEQUENCE [LARGE SCALE GENOMIC DNA]</scope>
    <source>
        <strain evidence="4 5">CHu59-6-5</strain>
    </source>
</reference>
<dbReference type="PRINTS" id="PR01438">
    <property type="entry name" value="UNVRSLSTRESS"/>
</dbReference>
<dbReference type="SUPFAM" id="SSF52402">
    <property type="entry name" value="Adenine nucleotide alpha hydrolases-like"/>
    <property type="match status" value="1"/>
</dbReference>
<dbReference type="InterPro" id="IPR006016">
    <property type="entry name" value="UspA"/>
</dbReference>
<dbReference type="GO" id="GO:0005737">
    <property type="term" value="C:cytoplasm"/>
    <property type="evidence" value="ECO:0007669"/>
    <property type="project" value="UniProtKB-SubCell"/>
</dbReference>
<dbReference type="AlphaFoldDB" id="A0A515DA99"/>
<dbReference type="PIRSF" id="PIRSF006276">
    <property type="entry name" value="UspA"/>
    <property type="match status" value="1"/>
</dbReference>
<comment type="subcellular location">
    <subcellularLocation>
        <location evidence="2">Cytoplasm</location>
    </subcellularLocation>
</comment>
<gene>
    <name evidence="4" type="ORF">EUB48_08620</name>
</gene>